<evidence type="ECO:0000313" key="1">
    <source>
        <dbReference type="EMBL" id="KKL48173.1"/>
    </source>
</evidence>
<organism evidence="1">
    <name type="scientific">marine sediment metagenome</name>
    <dbReference type="NCBI Taxonomy" id="412755"/>
    <lineage>
        <taxon>unclassified sequences</taxon>
        <taxon>metagenomes</taxon>
        <taxon>ecological metagenomes</taxon>
    </lineage>
</organism>
<proteinExistence type="predicted"/>
<dbReference type="EMBL" id="LAZR01033408">
    <property type="protein sequence ID" value="KKL48173.1"/>
    <property type="molecule type" value="Genomic_DNA"/>
</dbReference>
<sequence>MLYRSGVANCGSFIPAFRYFLMVLRDIQVRRAISRRGSFSRKVIRLMMFKSPMWITPMSPIAHDAEGRVTWVNSQWKLCRYPGHFRMEINTSEP</sequence>
<name>A0A0F9CFN3_9ZZZZ</name>
<reference evidence="1" key="1">
    <citation type="journal article" date="2015" name="Nature">
        <title>Complex archaea that bridge the gap between prokaryotes and eukaryotes.</title>
        <authorList>
            <person name="Spang A."/>
            <person name="Saw J.H."/>
            <person name="Jorgensen S.L."/>
            <person name="Zaremba-Niedzwiedzka K."/>
            <person name="Martijn J."/>
            <person name="Lind A.E."/>
            <person name="van Eijk R."/>
            <person name="Schleper C."/>
            <person name="Guy L."/>
            <person name="Ettema T.J."/>
        </authorList>
    </citation>
    <scope>NUCLEOTIDE SEQUENCE</scope>
</reference>
<dbReference type="AlphaFoldDB" id="A0A0F9CFN3"/>
<comment type="caution">
    <text evidence="1">The sequence shown here is derived from an EMBL/GenBank/DDBJ whole genome shotgun (WGS) entry which is preliminary data.</text>
</comment>
<gene>
    <name evidence="1" type="ORF">LCGC14_2328180</name>
</gene>
<accession>A0A0F9CFN3</accession>
<protein>
    <submittedName>
        <fullName evidence="1">Uncharacterized protein</fullName>
    </submittedName>
</protein>